<sequence length="81" mass="8693">MRALRVTVGPAHAQSSFLSGIHNNTPKRASQSRPSAHSSIVPGPVAERGWFSGTAAGDANDSEKIMALDIRRFPNVRLVIK</sequence>
<keyword evidence="3" id="KW-1185">Reference proteome</keyword>
<feature type="compositionally biased region" description="Polar residues" evidence="1">
    <location>
        <begin position="13"/>
        <end position="38"/>
    </location>
</feature>
<dbReference type="Proteomes" id="UP001228049">
    <property type="component" value="Unassembled WGS sequence"/>
</dbReference>
<comment type="caution">
    <text evidence="2">The sequence shown here is derived from an EMBL/GenBank/DDBJ whole genome shotgun (WGS) entry which is preliminary data.</text>
</comment>
<proteinExistence type="predicted"/>
<reference evidence="2" key="1">
    <citation type="submission" date="2023-04" db="EMBL/GenBank/DDBJ databases">
        <title>Chromosome-level genome of Chaenocephalus aceratus.</title>
        <authorList>
            <person name="Park H."/>
        </authorList>
    </citation>
    <scope>NUCLEOTIDE SEQUENCE</scope>
    <source>
        <strain evidence="2">DE</strain>
        <tissue evidence="2">Muscle</tissue>
    </source>
</reference>
<organism evidence="2 3">
    <name type="scientific">Dissostichus eleginoides</name>
    <name type="common">Patagonian toothfish</name>
    <name type="synonym">Dissostichus amissus</name>
    <dbReference type="NCBI Taxonomy" id="100907"/>
    <lineage>
        <taxon>Eukaryota</taxon>
        <taxon>Metazoa</taxon>
        <taxon>Chordata</taxon>
        <taxon>Craniata</taxon>
        <taxon>Vertebrata</taxon>
        <taxon>Euteleostomi</taxon>
        <taxon>Actinopterygii</taxon>
        <taxon>Neopterygii</taxon>
        <taxon>Teleostei</taxon>
        <taxon>Neoteleostei</taxon>
        <taxon>Acanthomorphata</taxon>
        <taxon>Eupercaria</taxon>
        <taxon>Perciformes</taxon>
        <taxon>Notothenioidei</taxon>
        <taxon>Nototheniidae</taxon>
        <taxon>Dissostichus</taxon>
    </lineage>
</organism>
<evidence type="ECO:0000313" key="2">
    <source>
        <dbReference type="EMBL" id="KAK1880928.1"/>
    </source>
</evidence>
<evidence type="ECO:0000313" key="3">
    <source>
        <dbReference type="Proteomes" id="UP001228049"/>
    </source>
</evidence>
<accession>A0AAD9BG24</accession>
<dbReference type="AlphaFoldDB" id="A0AAD9BG24"/>
<protein>
    <submittedName>
        <fullName evidence="2">Transcription factor HIVEP3</fullName>
    </submittedName>
</protein>
<evidence type="ECO:0000256" key="1">
    <source>
        <dbReference type="SAM" id="MobiDB-lite"/>
    </source>
</evidence>
<name>A0AAD9BG24_DISEL</name>
<gene>
    <name evidence="2" type="ORF">KUDE01_026446</name>
</gene>
<feature type="region of interest" description="Disordered" evidence="1">
    <location>
        <begin position="1"/>
        <end position="43"/>
    </location>
</feature>
<dbReference type="EMBL" id="JASDAP010000025">
    <property type="protein sequence ID" value="KAK1880928.1"/>
    <property type="molecule type" value="Genomic_DNA"/>
</dbReference>